<dbReference type="InterPro" id="IPR006896">
    <property type="entry name" value="Sec23/24_trunk_dom"/>
</dbReference>
<comment type="similarity">
    <text evidence="1">Belongs to the SEC23/SEC24 family. SEC24 subfamily.</text>
</comment>
<protein>
    <submittedName>
        <fullName evidence="9">Uncharacterized protein</fullName>
    </submittedName>
</protein>
<keyword evidence="3" id="KW-0653">Protein transport</keyword>
<dbReference type="GO" id="GO:0030127">
    <property type="term" value="C:COPII vesicle coat"/>
    <property type="evidence" value="ECO:0007669"/>
    <property type="project" value="InterPro"/>
</dbReference>
<dbReference type="eggNOG" id="KOG1984">
    <property type="taxonomic scope" value="Eukaryota"/>
</dbReference>
<dbReference type="InterPro" id="IPR036174">
    <property type="entry name" value="Znf_Sec23_Sec24_sf"/>
</dbReference>
<dbReference type="InterPro" id="IPR036465">
    <property type="entry name" value="vWFA_dom_sf"/>
</dbReference>
<dbReference type="InParanoid" id="W4JX49"/>
<dbReference type="InterPro" id="IPR006900">
    <property type="entry name" value="Sec23/24_helical_dom"/>
</dbReference>
<dbReference type="SUPFAM" id="SSF81995">
    <property type="entry name" value="beta-sandwich domain of Sec23/24"/>
    <property type="match status" value="1"/>
</dbReference>
<dbReference type="EMBL" id="KI925462">
    <property type="protein sequence ID" value="ETW78137.1"/>
    <property type="molecule type" value="Genomic_DNA"/>
</dbReference>
<evidence type="ECO:0000256" key="3">
    <source>
        <dbReference type="ARBA" id="ARBA00022927"/>
    </source>
</evidence>
<evidence type="ECO:0000259" key="4">
    <source>
        <dbReference type="Pfam" id="PF00626"/>
    </source>
</evidence>
<dbReference type="SUPFAM" id="SSF82919">
    <property type="entry name" value="Zn-finger domain of Sec23/24"/>
    <property type="match status" value="1"/>
</dbReference>
<dbReference type="STRING" id="747525.W4JX49"/>
<name>W4JX49_HETIT</name>
<dbReference type="Pfam" id="PF04811">
    <property type="entry name" value="Sec23_trunk"/>
    <property type="match status" value="1"/>
</dbReference>
<dbReference type="Pfam" id="PF04810">
    <property type="entry name" value="zf-Sec23_Sec24"/>
    <property type="match status" value="1"/>
</dbReference>
<dbReference type="KEGG" id="hir:HETIRDRAFT_388232"/>
<dbReference type="Gene3D" id="2.30.30.380">
    <property type="entry name" value="Zn-finger domain of Sec23/24"/>
    <property type="match status" value="1"/>
</dbReference>
<dbReference type="RefSeq" id="XP_009550136.1">
    <property type="nucleotide sequence ID" value="XM_009551841.1"/>
</dbReference>
<dbReference type="InterPro" id="IPR036180">
    <property type="entry name" value="Gelsolin-like_dom_sf"/>
</dbReference>
<dbReference type="InterPro" id="IPR012990">
    <property type="entry name" value="Beta-sandwich_Sec23_24"/>
</dbReference>
<dbReference type="GO" id="GO:0000149">
    <property type="term" value="F:SNARE binding"/>
    <property type="evidence" value="ECO:0007669"/>
    <property type="project" value="TreeGrafter"/>
</dbReference>
<dbReference type="InterPro" id="IPR006895">
    <property type="entry name" value="Znf_Sec23_Sec24"/>
</dbReference>
<keyword evidence="10" id="KW-1185">Reference proteome</keyword>
<accession>W4JX49</accession>
<dbReference type="GO" id="GO:0090110">
    <property type="term" value="P:COPII-coated vesicle cargo loading"/>
    <property type="evidence" value="ECO:0007669"/>
    <property type="project" value="TreeGrafter"/>
</dbReference>
<sequence>MYAHGARIPQPPHSAGMTLQGLRTHIDPSQVPSPVDGIEADRDKWEKEVYMTLPGSHVPLSTTNCVAIDQGNSSSRFIRMSTWNIPSTSRLARELDIPIVAVIQPFADTDPREEEVPIVESGPAGPVRCALCRGYINAWCTFTAGGGRWKCNLCGHETEVTPDYFCNLDANLRRLDHEQRPELNKGTVDFAVGENYWAPHPPPRLSPSYYTVEPPPTTPNRKPQPMAYLFALDVSQEAVQSGFLRAACASLRSILYGGIGADGSEIQPCFPTESVLGIITYDETLHFYDLSSDSDQARLLVVSDIDEVFVPLRDGLLAHPQGSRTVIESLLAQLPDRHESTLIARSCLGSALCAALASLAGRGGQVVVFQSCLPTIGAGALEPRSDEGKLYDTDKERSLYRPQNTSWQNIAEYLAEEGVGVSMFLGMREFIDVGSIGVVASITGGELFFHPRFDIRRDGPTFDSQIRRLVSRTTGYSCALRVRCSDGLRIEKHYGNFNQRTATDLEFGTLDADKAVSVLIEHTRSLDERQYAFLQCAVLYTTVGGHRRVRVCNLALQVAALAGSVFRFADMDALVVHMLRHSISELATKKMSMIRDDLTEMCSAILYSYRRNCAASTSASQLIIPEAFRALPMYSLAIHKSKPLKARNVSSDVRNFHAHRLSALSVRSTMFHLYPRLLAIHDLDDQIALPNAEGWVDMPSLMRASHLFMVAHGIYLVDNEDMMILWIGAGASPQLLLDMFGVDDFANLDPHLSELPVLHTRLSAQIRNIVAQRRTERGGRATKMLVARQNVDASEIEFSDLLVEDQNNASLSYIDYLSLVHKQIAAAMQNGISLSSSASVKAIW</sequence>
<feature type="domain" description="Sec23/Sec24 helical" evidence="7">
    <location>
        <begin position="570"/>
        <end position="670"/>
    </location>
</feature>
<dbReference type="Pfam" id="PF08033">
    <property type="entry name" value="Sec23_BS"/>
    <property type="match status" value="1"/>
</dbReference>
<dbReference type="InterPro" id="IPR036175">
    <property type="entry name" value="Sec23/24_helical_dom_sf"/>
</dbReference>
<evidence type="ECO:0000259" key="8">
    <source>
        <dbReference type="Pfam" id="PF08033"/>
    </source>
</evidence>
<feature type="domain" description="Sec23/Sec24 trunk" evidence="6">
    <location>
        <begin position="223"/>
        <end position="469"/>
    </location>
</feature>
<dbReference type="InterPro" id="IPR050550">
    <property type="entry name" value="SEC23_SEC24_subfamily"/>
</dbReference>
<dbReference type="Gene3D" id="1.20.120.730">
    <property type="entry name" value="Sec23/Sec24 helical domain"/>
    <property type="match status" value="1"/>
</dbReference>
<dbReference type="Proteomes" id="UP000030671">
    <property type="component" value="Unassembled WGS sequence"/>
</dbReference>
<dbReference type="GeneID" id="20672360"/>
<dbReference type="SUPFAM" id="SSF82754">
    <property type="entry name" value="C-terminal, gelsolin-like domain of Sec23/24"/>
    <property type="match status" value="1"/>
</dbReference>
<evidence type="ECO:0000256" key="2">
    <source>
        <dbReference type="ARBA" id="ARBA00022448"/>
    </source>
</evidence>
<evidence type="ECO:0000259" key="7">
    <source>
        <dbReference type="Pfam" id="PF04815"/>
    </source>
</evidence>
<dbReference type="PANTHER" id="PTHR13803:SF4">
    <property type="entry name" value="SECRETORY 24CD, ISOFORM C"/>
    <property type="match status" value="1"/>
</dbReference>
<dbReference type="FunCoup" id="W4JX49">
    <property type="interactions" value="615"/>
</dbReference>
<proteinExistence type="inferred from homology"/>
<evidence type="ECO:0000259" key="5">
    <source>
        <dbReference type="Pfam" id="PF04810"/>
    </source>
</evidence>
<dbReference type="InterPro" id="IPR029006">
    <property type="entry name" value="ADF-H/Gelsolin-like_dom_sf"/>
</dbReference>
<dbReference type="Gene3D" id="3.40.20.10">
    <property type="entry name" value="Severin"/>
    <property type="match status" value="1"/>
</dbReference>
<dbReference type="GO" id="GO:0006886">
    <property type="term" value="P:intracellular protein transport"/>
    <property type="evidence" value="ECO:0007669"/>
    <property type="project" value="InterPro"/>
</dbReference>
<dbReference type="HOGENOM" id="CLU_004589_1_2_1"/>
<dbReference type="Gene3D" id="3.40.50.410">
    <property type="entry name" value="von Willebrand factor, type A domain"/>
    <property type="match status" value="1"/>
</dbReference>
<dbReference type="AlphaFoldDB" id="W4JX49"/>
<reference evidence="9 10" key="1">
    <citation type="journal article" date="2012" name="New Phytol.">
        <title>Insight into trade-off between wood decay and parasitism from the genome of a fungal forest pathogen.</title>
        <authorList>
            <person name="Olson A."/>
            <person name="Aerts A."/>
            <person name="Asiegbu F."/>
            <person name="Belbahri L."/>
            <person name="Bouzid O."/>
            <person name="Broberg A."/>
            <person name="Canback B."/>
            <person name="Coutinho P.M."/>
            <person name="Cullen D."/>
            <person name="Dalman K."/>
            <person name="Deflorio G."/>
            <person name="van Diepen L.T."/>
            <person name="Dunand C."/>
            <person name="Duplessis S."/>
            <person name="Durling M."/>
            <person name="Gonthier P."/>
            <person name="Grimwood J."/>
            <person name="Fossdal C.G."/>
            <person name="Hansson D."/>
            <person name="Henrissat B."/>
            <person name="Hietala A."/>
            <person name="Himmelstrand K."/>
            <person name="Hoffmeister D."/>
            <person name="Hogberg N."/>
            <person name="James T.Y."/>
            <person name="Karlsson M."/>
            <person name="Kohler A."/>
            <person name="Kues U."/>
            <person name="Lee Y.H."/>
            <person name="Lin Y.C."/>
            <person name="Lind M."/>
            <person name="Lindquist E."/>
            <person name="Lombard V."/>
            <person name="Lucas S."/>
            <person name="Lunden K."/>
            <person name="Morin E."/>
            <person name="Murat C."/>
            <person name="Park J."/>
            <person name="Raffaello T."/>
            <person name="Rouze P."/>
            <person name="Salamov A."/>
            <person name="Schmutz J."/>
            <person name="Solheim H."/>
            <person name="Stahlberg J."/>
            <person name="Velez H."/>
            <person name="de Vries R.P."/>
            <person name="Wiebenga A."/>
            <person name="Woodward S."/>
            <person name="Yakovlev I."/>
            <person name="Garbelotto M."/>
            <person name="Martin F."/>
            <person name="Grigoriev I.V."/>
            <person name="Stenlid J."/>
        </authorList>
    </citation>
    <scope>NUCLEOTIDE SEQUENCE [LARGE SCALE GENOMIC DNA]</scope>
    <source>
        <strain evidence="9 10">TC 32-1</strain>
    </source>
</reference>
<evidence type="ECO:0000259" key="6">
    <source>
        <dbReference type="Pfam" id="PF04811"/>
    </source>
</evidence>
<evidence type="ECO:0000313" key="10">
    <source>
        <dbReference type="Proteomes" id="UP000030671"/>
    </source>
</evidence>
<dbReference type="Pfam" id="PF04815">
    <property type="entry name" value="Sec23_helical"/>
    <property type="match status" value="1"/>
</dbReference>
<organism evidence="9 10">
    <name type="scientific">Heterobasidion irregulare (strain TC 32-1)</name>
    <dbReference type="NCBI Taxonomy" id="747525"/>
    <lineage>
        <taxon>Eukaryota</taxon>
        <taxon>Fungi</taxon>
        <taxon>Dikarya</taxon>
        <taxon>Basidiomycota</taxon>
        <taxon>Agaricomycotina</taxon>
        <taxon>Agaricomycetes</taxon>
        <taxon>Russulales</taxon>
        <taxon>Bondarzewiaceae</taxon>
        <taxon>Heterobasidion</taxon>
        <taxon>Heterobasidion annosum species complex</taxon>
    </lineage>
</organism>
<keyword evidence="2" id="KW-0813">Transport</keyword>
<feature type="domain" description="Zinc finger Sec23/Sec24-type" evidence="5">
    <location>
        <begin position="126"/>
        <end position="164"/>
    </location>
</feature>
<dbReference type="SUPFAM" id="SSF81811">
    <property type="entry name" value="Helical domain of Sec23/24"/>
    <property type="match status" value="1"/>
</dbReference>
<feature type="domain" description="Gelsolin-like" evidence="4">
    <location>
        <begin position="711"/>
        <end position="768"/>
    </location>
</feature>
<dbReference type="InterPro" id="IPR007123">
    <property type="entry name" value="Gelsolin-like_dom"/>
</dbReference>
<dbReference type="SUPFAM" id="SSF53300">
    <property type="entry name" value="vWA-like"/>
    <property type="match status" value="1"/>
</dbReference>
<dbReference type="Gene3D" id="2.60.40.1670">
    <property type="entry name" value="beta-sandwich domain of Sec23/24"/>
    <property type="match status" value="1"/>
</dbReference>
<evidence type="ECO:0000313" key="9">
    <source>
        <dbReference type="EMBL" id="ETW78137.1"/>
    </source>
</evidence>
<evidence type="ECO:0000256" key="1">
    <source>
        <dbReference type="ARBA" id="ARBA00008334"/>
    </source>
</evidence>
<dbReference type="Pfam" id="PF00626">
    <property type="entry name" value="Gelsolin"/>
    <property type="match status" value="1"/>
</dbReference>
<dbReference type="PANTHER" id="PTHR13803">
    <property type="entry name" value="SEC24-RELATED PROTEIN"/>
    <property type="match status" value="1"/>
</dbReference>
<feature type="domain" description="Sec23/Sec24 beta-sandwich" evidence="8">
    <location>
        <begin position="475"/>
        <end position="559"/>
    </location>
</feature>
<dbReference type="OrthoDB" id="49016at2759"/>
<dbReference type="GO" id="GO:0070971">
    <property type="term" value="C:endoplasmic reticulum exit site"/>
    <property type="evidence" value="ECO:0007669"/>
    <property type="project" value="TreeGrafter"/>
</dbReference>
<gene>
    <name evidence="9" type="ORF">HETIRDRAFT_388232</name>
</gene>
<dbReference type="GO" id="GO:0008270">
    <property type="term" value="F:zinc ion binding"/>
    <property type="evidence" value="ECO:0007669"/>
    <property type="project" value="InterPro"/>
</dbReference>